<dbReference type="Proteomes" id="UP001140011">
    <property type="component" value="Unassembled WGS sequence"/>
</dbReference>
<dbReference type="InterPro" id="IPR005024">
    <property type="entry name" value="Snf7_fam"/>
</dbReference>
<dbReference type="GO" id="GO:0016491">
    <property type="term" value="F:oxidoreductase activity"/>
    <property type="evidence" value="ECO:0007669"/>
    <property type="project" value="InterPro"/>
</dbReference>
<evidence type="ECO:0000256" key="1">
    <source>
        <dbReference type="ARBA" id="ARBA00010505"/>
    </source>
</evidence>
<dbReference type="Gene3D" id="6.10.250.440">
    <property type="match status" value="1"/>
</dbReference>
<dbReference type="EMBL" id="JANBUH010000111">
    <property type="protein sequence ID" value="KAJ2754513.1"/>
    <property type="molecule type" value="Genomic_DNA"/>
</dbReference>
<dbReference type="Pfam" id="PF08534">
    <property type="entry name" value="Redoxin"/>
    <property type="match status" value="1"/>
</dbReference>
<feature type="domain" description="Redoxin" evidence="2">
    <location>
        <begin position="13"/>
        <end position="97"/>
    </location>
</feature>
<dbReference type="GO" id="GO:0007034">
    <property type="term" value="P:vacuolar transport"/>
    <property type="evidence" value="ECO:0007669"/>
    <property type="project" value="InterPro"/>
</dbReference>
<accession>A0A9W8GXC9</accession>
<reference evidence="3" key="1">
    <citation type="submission" date="2022-07" db="EMBL/GenBank/DDBJ databases">
        <title>Phylogenomic reconstructions and comparative analyses of Kickxellomycotina fungi.</title>
        <authorList>
            <person name="Reynolds N.K."/>
            <person name="Stajich J.E."/>
            <person name="Barry K."/>
            <person name="Grigoriev I.V."/>
            <person name="Crous P."/>
            <person name="Smith M.E."/>
        </authorList>
    </citation>
    <scope>NUCLEOTIDE SEQUENCE</scope>
    <source>
        <strain evidence="3">BCRC 34297</strain>
    </source>
</reference>
<dbReference type="InterPro" id="IPR013740">
    <property type="entry name" value="Redoxin"/>
</dbReference>
<organism evidence="3 4">
    <name type="scientific">Coemansia pectinata</name>
    <dbReference type="NCBI Taxonomy" id="1052879"/>
    <lineage>
        <taxon>Eukaryota</taxon>
        <taxon>Fungi</taxon>
        <taxon>Fungi incertae sedis</taxon>
        <taxon>Zoopagomycota</taxon>
        <taxon>Kickxellomycotina</taxon>
        <taxon>Kickxellomycetes</taxon>
        <taxon>Kickxellales</taxon>
        <taxon>Kickxellaceae</taxon>
        <taxon>Coemansia</taxon>
    </lineage>
</organism>
<dbReference type="AlphaFoldDB" id="A0A9W8GXC9"/>
<dbReference type="Gene3D" id="3.40.30.10">
    <property type="entry name" value="Glutaredoxin"/>
    <property type="match status" value="1"/>
</dbReference>
<dbReference type="OrthoDB" id="10266568at2759"/>
<dbReference type="SUPFAM" id="SSF52833">
    <property type="entry name" value="Thioredoxin-like"/>
    <property type="match status" value="1"/>
</dbReference>
<dbReference type="InterPro" id="IPR036249">
    <property type="entry name" value="Thioredoxin-like_sf"/>
</dbReference>
<protein>
    <recommendedName>
        <fullName evidence="2">Redoxin domain-containing protein</fullName>
    </recommendedName>
</protein>
<comment type="similarity">
    <text evidence="1">Belongs to the peroxiredoxin family. Prx5 subfamily.</text>
</comment>
<evidence type="ECO:0000259" key="2">
    <source>
        <dbReference type="Pfam" id="PF08534"/>
    </source>
</evidence>
<gene>
    <name evidence="3" type="ORF">GGI19_002337</name>
</gene>
<sequence length="272" mass="30078">MSVKIGDVLPNAVLTYIPYNAQNPDACGLPQQLKTHEAFKGKKVVLFAVPGAFTPTCSEEHMPGYVEQVGELKSKGADIVACVASNDQFFTAKMLKRQAKKCEKDEKNELASMKKDIAKGNTEQARLRAENVIRKKNEGLNLMKLSSRVDAVASRVQTAVTMRQVTGAMTSVVRGLERNMKNMNLEQMSLVMDTFETQFENLDVQTGYMEGAIGGVTAQSMPQNEVDLLMRQVADESGLELKDGMQELPVPQEEVGEEALLNERLHRLRNAV</sequence>
<comment type="caution">
    <text evidence="3">The sequence shown here is derived from an EMBL/GenBank/DDBJ whole genome shotgun (WGS) entry which is preliminary data.</text>
</comment>
<evidence type="ECO:0000313" key="3">
    <source>
        <dbReference type="EMBL" id="KAJ2754513.1"/>
    </source>
</evidence>
<dbReference type="PANTHER" id="PTHR10476">
    <property type="entry name" value="CHARGED MULTIVESICULAR BODY PROTEIN"/>
    <property type="match status" value="1"/>
</dbReference>
<keyword evidence="4" id="KW-1185">Reference proteome</keyword>
<proteinExistence type="inferred from homology"/>
<name>A0A9W8GXC9_9FUNG</name>
<evidence type="ECO:0000313" key="4">
    <source>
        <dbReference type="Proteomes" id="UP001140011"/>
    </source>
</evidence>